<dbReference type="InterPro" id="IPR008979">
    <property type="entry name" value="Galactose-bd-like_sf"/>
</dbReference>
<name>A0A2H4SSP2_CORMI</name>
<feature type="region of interest" description="Disordered" evidence="6">
    <location>
        <begin position="297"/>
        <end position="335"/>
    </location>
</feature>
<feature type="region of interest" description="Disordered" evidence="6">
    <location>
        <begin position="484"/>
        <end position="518"/>
    </location>
</feature>
<keyword evidence="4" id="KW-0833">Ubl conjugation pathway</keyword>
<dbReference type="GO" id="GO:0051301">
    <property type="term" value="P:cell division"/>
    <property type="evidence" value="ECO:0007669"/>
    <property type="project" value="UniProtKB-KW"/>
</dbReference>
<keyword evidence="3" id="KW-0498">Mitosis</keyword>
<dbReference type="GO" id="GO:0070979">
    <property type="term" value="P:protein K11-linked ubiquitination"/>
    <property type="evidence" value="ECO:0007669"/>
    <property type="project" value="TreeGrafter"/>
</dbReference>
<dbReference type="OrthoDB" id="24948at2759"/>
<dbReference type="PROSITE" id="PS51284">
    <property type="entry name" value="DOC"/>
    <property type="match status" value="1"/>
</dbReference>
<dbReference type="GO" id="GO:0005680">
    <property type="term" value="C:anaphase-promoting complex"/>
    <property type="evidence" value="ECO:0007669"/>
    <property type="project" value="InterPro"/>
</dbReference>
<evidence type="ECO:0000256" key="6">
    <source>
        <dbReference type="SAM" id="MobiDB-lite"/>
    </source>
</evidence>
<evidence type="ECO:0000313" key="9">
    <source>
        <dbReference type="Proteomes" id="UP000323067"/>
    </source>
</evidence>
<dbReference type="CDD" id="cd08366">
    <property type="entry name" value="APC10"/>
    <property type="match status" value="1"/>
</dbReference>
<evidence type="ECO:0000313" key="8">
    <source>
        <dbReference type="EMBL" id="ATY66130.1"/>
    </source>
</evidence>
<evidence type="ECO:0000256" key="1">
    <source>
        <dbReference type="ARBA" id="ARBA00006762"/>
    </source>
</evidence>
<gene>
    <name evidence="8" type="ORF">A9K55_002035</name>
</gene>
<proteinExistence type="inferred from homology"/>
<feature type="region of interest" description="Disordered" evidence="6">
    <location>
        <begin position="149"/>
        <end position="251"/>
    </location>
</feature>
<keyword evidence="2" id="KW-0132">Cell division</keyword>
<feature type="compositionally biased region" description="Acidic residues" evidence="6">
    <location>
        <begin position="297"/>
        <end position="330"/>
    </location>
</feature>
<keyword evidence="5" id="KW-0131">Cell cycle</keyword>
<feature type="compositionally biased region" description="Acidic residues" evidence="6">
    <location>
        <begin position="196"/>
        <end position="218"/>
    </location>
</feature>
<dbReference type="Gene3D" id="2.60.120.260">
    <property type="entry name" value="Galactose-binding domain-like"/>
    <property type="match status" value="1"/>
</dbReference>
<comment type="similarity">
    <text evidence="1">Belongs to the APC10 family.</text>
</comment>
<dbReference type="EMBL" id="CP023326">
    <property type="protein sequence ID" value="ATY66130.1"/>
    <property type="molecule type" value="Genomic_DNA"/>
</dbReference>
<evidence type="ECO:0000256" key="3">
    <source>
        <dbReference type="ARBA" id="ARBA00022776"/>
    </source>
</evidence>
<dbReference type="SUPFAM" id="SSF49785">
    <property type="entry name" value="Galactose-binding domain-like"/>
    <property type="match status" value="1"/>
</dbReference>
<feature type="domain" description="DOC" evidence="7">
    <location>
        <begin position="318"/>
        <end position="506"/>
    </location>
</feature>
<dbReference type="VEuPathDB" id="FungiDB:CCM_08527"/>
<dbReference type="PANTHER" id="PTHR12936">
    <property type="entry name" value="ANAPHASE-PROMOTING COMPLEX 10"/>
    <property type="match status" value="1"/>
</dbReference>
<accession>A0A2H4SSP2</accession>
<dbReference type="GO" id="GO:0031145">
    <property type="term" value="P:anaphase-promoting complex-dependent catabolic process"/>
    <property type="evidence" value="ECO:0007669"/>
    <property type="project" value="InterPro"/>
</dbReference>
<reference evidence="8 9" key="1">
    <citation type="journal article" date="2017" name="BMC Genomics">
        <title>Chromosome level assembly and secondary metabolite potential of the parasitic fungus Cordyceps militaris.</title>
        <authorList>
            <person name="Kramer G.J."/>
            <person name="Nodwell J.R."/>
        </authorList>
    </citation>
    <scope>NUCLEOTIDE SEQUENCE [LARGE SCALE GENOMIC DNA]</scope>
    <source>
        <strain evidence="8 9">ATCC 34164</strain>
    </source>
</reference>
<evidence type="ECO:0000256" key="4">
    <source>
        <dbReference type="ARBA" id="ARBA00022786"/>
    </source>
</evidence>
<dbReference type="InterPro" id="IPR016901">
    <property type="entry name" value="APC10/Doc1"/>
</dbReference>
<feature type="compositionally biased region" description="Low complexity" evidence="6">
    <location>
        <begin position="14"/>
        <end position="27"/>
    </location>
</feature>
<dbReference type="SMART" id="SM01337">
    <property type="entry name" value="APC10"/>
    <property type="match status" value="1"/>
</dbReference>
<dbReference type="Pfam" id="PF03256">
    <property type="entry name" value="ANAPC10"/>
    <property type="match status" value="1"/>
</dbReference>
<evidence type="ECO:0000256" key="5">
    <source>
        <dbReference type="ARBA" id="ARBA00023306"/>
    </source>
</evidence>
<dbReference type="VEuPathDB" id="FungiDB:A9K55_002035"/>
<sequence>MDIQRGSRRARHVAANTAANQAAQAQQHTSPTPDDGLRPGHLRPAPPRSRDLHRTPDQRHPESDDEHEMPTVAPRVNPFRLHRSQPHHPMPRQHLGQIRITDGGALLRRSSSPVPGESPVAQDENHDAFVDRLEREGSSVLHQVRQLSARVTARSAGWRSRFGGSVRRHRRRSSSTPPPPPPPSGEEPNANLNEELSMEIEDYEEMSTEIEEFADTDQTDNAATRGTTTPRLSMPLGSEDDDSSGSDPDLSVLAIARGGGRAGAVAAQGAAGGNTREEQMLLQQQAETMAYEDEVMSQEQYEAEETSIEEQVEEEEEQEEEEEEEEEQEVLVDPASIGLKEISNLGKFTVSSHKPGNGVQELRSDDLKLYWQSDGPQPHKLTVYFIKRVGIRVIRFFVDYQEDESYTPTKIVFRSGTSENNMIPFATMTMENPYGWQDVPISGAGGEPDGNTLVSYVLQMEILENHQNGKDTHLRGIKIYAFDPDSGQQAGGHQRARREEDDEASGRKGAAGTSGDRLSDVARILAESRVHAGEGAFSATDFLREPELR</sequence>
<feature type="compositionally biased region" description="Polar residues" evidence="6">
    <location>
        <begin position="219"/>
        <end position="231"/>
    </location>
</feature>
<dbReference type="PANTHER" id="PTHR12936:SF0">
    <property type="entry name" value="ANAPHASE-PROMOTING COMPLEX SUBUNIT 10"/>
    <property type="match status" value="1"/>
</dbReference>
<feature type="region of interest" description="Disordered" evidence="6">
    <location>
        <begin position="1"/>
        <end position="72"/>
    </location>
</feature>
<dbReference type="InterPro" id="IPR004939">
    <property type="entry name" value="APC_su10/DOC_dom"/>
</dbReference>
<feature type="compositionally biased region" description="Basic residues" evidence="6">
    <location>
        <begin position="1"/>
        <end position="12"/>
    </location>
</feature>
<feature type="compositionally biased region" description="Basic and acidic residues" evidence="6">
    <location>
        <begin position="48"/>
        <end position="62"/>
    </location>
</feature>
<protein>
    <submittedName>
        <fullName evidence="8">Anaphase promoting complex subunit 10</fullName>
    </submittedName>
</protein>
<dbReference type="AlphaFoldDB" id="A0A2H4SSP2"/>
<feature type="compositionally biased region" description="Pro residues" evidence="6">
    <location>
        <begin position="176"/>
        <end position="185"/>
    </location>
</feature>
<dbReference type="Proteomes" id="UP000323067">
    <property type="component" value="Chromosome iii"/>
</dbReference>
<evidence type="ECO:0000259" key="7">
    <source>
        <dbReference type="PROSITE" id="PS51284"/>
    </source>
</evidence>
<evidence type="ECO:0000256" key="2">
    <source>
        <dbReference type="ARBA" id="ARBA00022618"/>
    </source>
</evidence>
<organism evidence="8 9">
    <name type="scientific">Cordyceps militaris</name>
    <name type="common">Caterpillar fungus</name>
    <name type="synonym">Clavaria militaris</name>
    <dbReference type="NCBI Taxonomy" id="73501"/>
    <lineage>
        <taxon>Eukaryota</taxon>
        <taxon>Fungi</taxon>
        <taxon>Dikarya</taxon>
        <taxon>Ascomycota</taxon>
        <taxon>Pezizomycotina</taxon>
        <taxon>Sordariomycetes</taxon>
        <taxon>Hypocreomycetidae</taxon>
        <taxon>Hypocreales</taxon>
        <taxon>Cordycipitaceae</taxon>
        <taxon>Cordyceps</taxon>
    </lineage>
</organism>